<keyword evidence="3" id="KW-1185">Reference proteome</keyword>
<protein>
    <submittedName>
        <fullName evidence="2">Uncharacterized protein</fullName>
    </submittedName>
</protein>
<keyword evidence="1" id="KW-0812">Transmembrane</keyword>
<dbReference type="EMBL" id="JACXVP010000007">
    <property type="protein sequence ID" value="KAG5595268.1"/>
    <property type="molecule type" value="Genomic_DNA"/>
</dbReference>
<evidence type="ECO:0000313" key="2">
    <source>
        <dbReference type="EMBL" id="KAG5595268.1"/>
    </source>
</evidence>
<dbReference type="AlphaFoldDB" id="A0A9J5Y7M8"/>
<organism evidence="2 3">
    <name type="scientific">Solanum commersonii</name>
    <name type="common">Commerson's wild potato</name>
    <name type="synonym">Commerson's nightshade</name>
    <dbReference type="NCBI Taxonomy" id="4109"/>
    <lineage>
        <taxon>Eukaryota</taxon>
        <taxon>Viridiplantae</taxon>
        <taxon>Streptophyta</taxon>
        <taxon>Embryophyta</taxon>
        <taxon>Tracheophyta</taxon>
        <taxon>Spermatophyta</taxon>
        <taxon>Magnoliopsida</taxon>
        <taxon>eudicotyledons</taxon>
        <taxon>Gunneridae</taxon>
        <taxon>Pentapetalae</taxon>
        <taxon>asterids</taxon>
        <taxon>lamiids</taxon>
        <taxon>Solanales</taxon>
        <taxon>Solanaceae</taxon>
        <taxon>Solanoideae</taxon>
        <taxon>Solaneae</taxon>
        <taxon>Solanum</taxon>
    </lineage>
</organism>
<gene>
    <name evidence="2" type="ORF">H5410_036500</name>
</gene>
<sequence>MRSSRIPTCRMNTSLRLNPLTISSCRPKTKSLEMKPSFSSSLQNPQKIYAAMDRSASLVEIADQLSDSPFGVVRLRLALSFSIVVLWFIGLHGTSSQIYSAIRRLLPISADLILFFRAQHTGTKANKLKFNRSERVSRTMLHKPKFTYAKIKCVLKDSSCDSPISTNLMLTILSSNASSSSTIFKALESDATLTLTKKNIIHNFTHRFSHIFQSTFVSAHSRSKRSLQG</sequence>
<feature type="transmembrane region" description="Helical" evidence="1">
    <location>
        <begin position="75"/>
        <end position="94"/>
    </location>
</feature>
<keyword evidence="1" id="KW-1133">Transmembrane helix</keyword>
<reference evidence="2 3" key="1">
    <citation type="submission" date="2020-09" db="EMBL/GenBank/DDBJ databases">
        <title>De no assembly of potato wild relative species, Solanum commersonii.</title>
        <authorList>
            <person name="Cho K."/>
        </authorList>
    </citation>
    <scope>NUCLEOTIDE SEQUENCE [LARGE SCALE GENOMIC DNA]</scope>
    <source>
        <strain evidence="2">LZ3.2</strain>
        <tissue evidence="2">Leaf</tissue>
    </source>
</reference>
<evidence type="ECO:0000313" key="3">
    <source>
        <dbReference type="Proteomes" id="UP000824120"/>
    </source>
</evidence>
<comment type="caution">
    <text evidence="2">The sequence shown here is derived from an EMBL/GenBank/DDBJ whole genome shotgun (WGS) entry which is preliminary data.</text>
</comment>
<feature type="non-terminal residue" evidence="2">
    <location>
        <position position="229"/>
    </location>
</feature>
<accession>A0A9J5Y7M8</accession>
<evidence type="ECO:0000256" key="1">
    <source>
        <dbReference type="SAM" id="Phobius"/>
    </source>
</evidence>
<proteinExistence type="predicted"/>
<keyword evidence="1" id="KW-0472">Membrane</keyword>
<dbReference type="Proteomes" id="UP000824120">
    <property type="component" value="Chromosome 7"/>
</dbReference>
<name>A0A9J5Y7M8_SOLCO</name>